<keyword evidence="2" id="KW-0812">Transmembrane</keyword>
<feature type="compositionally biased region" description="Basic and acidic residues" evidence="1">
    <location>
        <begin position="98"/>
        <end position="112"/>
    </location>
</feature>
<keyword evidence="2" id="KW-1133">Transmembrane helix</keyword>
<feature type="region of interest" description="Disordered" evidence="1">
    <location>
        <begin position="98"/>
        <end position="119"/>
    </location>
</feature>
<evidence type="ECO:0000256" key="2">
    <source>
        <dbReference type="SAM" id="Phobius"/>
    </source>
</evidence>
<evidence type="ECO:0000256" key="1">
    <source>
        <dbReference type="SAM" id="MobiDB-lite"/>
    </source>
</evidence>
<keyword evidence="2" id="KW-0472">Membrane</keyword>
<accession>C3YIX5</accession>
<name>C3YIX5_BRAFL</name>
<reference evidence="3" key="1">
    <citation type="journal article" date="2008" name="Nature">
        <title>The amphioxus genome and the evolution of the chordate karyotype.</title>
        <authorList>
            <consortium name="US DOE Joint Genome Institute (JGI-PGF)"/>
            <person name="Putnam N.H."/>
            <person name="Butts T."/>
            <person name="Ferrier D.E.K."/>
            <person name="Furlong R.F."/>
            <person name="Hellsten U."/>
            <person name="Kawashima T."/>
            <person name="Robinson-Rechavi M."/>
            <person name="Shoguchi E."/>
            <person name="Terry A."/>
            <person name="Yu J.-K."/>
            <person name="Benito-Gutierrez E.L."/>
            <person name="Dubchak I."/>
            <person name="Garcia-Fernandez J."/>
            <person name="Gibson-Brown J.J."/>
            <person name="Grigoriev I.V."/>
            <person name="Horton A.C."/>
            <person name="de Jong P.J."/>
            <person name="Jurka J."/>
            <person name="Kapitonov V.V."/>
            <person name="Kohara Y."/>
            <person name="Kuroki Y."/>
            <person name="Lindquist E."/>
            <person name="Lucas S."/>
            <person name="Osoegawa K."/>
            <person name="Pennacchio L.A."/>
            <person name="Salamov A.A."/>
            <person name="Satou Y."/>
            <person name="Sauka-Spengler T."/>
            <person name="Schmutz J."/>
            <person name="Shin-I T."/>
            <person name="Toyoda A."/>
            <person name="Bronner-Fraser M."/>
            <person name="Fujiyama A."/>
            <person name="Holland L.Z."/>
            <person name="Holland P.W.H."/>
            <person name="Satoh N."/>
            <person name="Rokhsar D.S."/>
        </authorList>
    </citation>
    <scope>NUCLEOTIDE SEQUENCE [LARGE SCALE GENOMIC DNA]</scope>
    <source>
        <strain evidence="3">S238N-H82</strain>
        <tissue evidence="3">Testes</tissue>
    </source>
</reference>
<sequence length="119" mass="13521">MAEKDRLIQQSNYLEFSLPWIGWATFGTRAAFCRRGNLSLPSSKMKLALCGVLFLCCVVLVAAVPSRREEELLSDIEDLVAGLKENLMEMELREMEAEENRDLQELEMERRQGLPPGMG</sequence>
<proteinExistence type="predicted"/>
<gene>
    <name evidence="3" type="ORF">BRAFLDRAFT_129669</name>
</gene>
<protein>
    <submittedName>
        <fullName evidence="3">Uncharacterized protein</fullName>
    </submittedName>
</protein>
<organism>
    <name type="scientific">Branchiostoma floridae</name>
    <name type="common">Florida lancelet</name>
    <name type="synonym">Amphioxus</name>
    <dbReference type="NCBI Taxonomy" id="7739"/>
    <lineage>
        <taxon>Eukaryota</taxon>
        <taxon>Metazoa</taxon>
        <taxon>Chordata</taxon>
        <taxon>Cephalochordata</taxon>
        <taxon>Leptocardii</taxon>
        <taxon>Amphioxiformes</taxon>
        <taxon>Branchiostomatidae</taxon>
        <taxon>Branchiostoma</taxon>
    </lineage>
</organism>
<dbReference type="EMBL" id="GG666516">
    <property type="protein sequence ID" value="EEN59849.1"/>
    <property type="molecule type" value="Genomic_DNA"/>
</dbReference>
<evidence type="ECO:0000313" key="3">
    <source>
        <dbReference type="EMBL" id="EEN59849.1"/>
    </source>
</evidence>
<feature type="transmembrane region" description="Helical" evidence="2">
    <location>
        <begin position="45"/>
        <end position="64"/>
    </location>
</feature>
<dbReference type="AlphaFoldDB" id="C3YIX5"/>
<dbReference type="InParanoid" id="C3YIX5"/>